<dbReference type="InterPro" id="IPR004114">
    <property type="entry name" value="THUMP_dom"/>
</dbReference>
<accession>A0A9D1MJ48</accession>
<name>A0A9D1MJ48_9FIRM</name>
<dbReference type="InterPro" id="IPR020536">
    <property type="entry name" value="ThiI_AANH"/>
</dbReference>
<dbReference type="Proteomes" id="UP000824110">
    <property type="component" value="Unassembled WGS sequence"/>
</dbReference>
<dbReference type="EC" id="2.8.1.4" evidence="14 19"/>
<dbReference type="GO" id="GO:0052837">
    <property type="term" value="P:thiazole biosynthetic process"/>
    <property type="evidence" value="ECO:0007669"/>
    <property type="project" value="TreeGrafter"/>
</dbReference>
<feature type="binding site" evidence="19">
    <location>
        <position position="292"/>
    </location>
    <ligand>
        <name>ATP</name>
        <dbReference type="ChEBI" id="CHEBI:30616"/>
    </ligand>
</feature>
<dbReference type="InterPro" id="IPR049962">
    <property type="entry name" value="THUMP_ThiI"/>
</dbReference>
<dbReference type="Pfam" id="PF22025">
    <property type="entry name" value="ThiI_fer"/>
    <property type="match status" value="1"/>
</dbReference>
<feature type="binding site" evidence="19">
    <location>
        <position position="261"/>
    </location>
    <ligand>
        <name>ATP</name>
        <dbReference type="ChEBI" id="CHEBI:30616"/>
    </ligand>
</feature>
<organism evidence="21 22">
    <name type="scientific">Candidatus Coproplasma excrementigallinarum</name>
    <dbReference type="NCBI Taxonomy" id="2840747"/>
    <lineage>
        <taxon>Bacteria</taxon>
        <taxon>Bacillati</taxon>
        <taxon>Bacillota</taxon>
        <taxon>Clostridia</taxon>
        <taxon>Eubacteriales</taxon>
        <taxon>Candidatus Coproplasma</taxon>
    </lineage>
</organism>
<keyword evidence="3 19" id="KW-0963">Cytoplasm</keyword>
<evidence type="ECO:0000256" key="9">
    <source>
        <dbReference type="ARBA" id="ARBA00022977"/>
    </source>
</evidence>
<comment type="catalytic activity">
    <reaction evidence="11 19">
        <text>[ThiS sulfur-carrier protein]-C-terminal Gly-Gly-AMP + S-sulfanyl-L-cysteinyl-[cysteine desulfurase] + AH2 = [ThiS sulfur-carrier protein]-C-terminal-Gly-aminoethanethioate + L-cysteinyl-[cysteine desulfurase] + A + AMP + 2 H(+)</text>
        <dbReference type="Rhea" id="RHEA:43340"/>
        <dbReference type="Rhea" id="RHEA-COMP:12157"/>
        <dbReference type="Rhea" id="RHEA-COMP:12158"/>
        <dbReference type="Rhea" id="RHEA-COMP:12910"/>
        <dbReference type="Rhea" id="RHEA-COMP:19908"/>
        <dbReference type="ChEBI" id="CHEBI:13193"/>
        <dbReference type="ChEBI" id="CHEBI:15378"/>
        <dbReference type="ChEBI" id="CHEBI:17499"/>
        <dbReference type="ChEBI" id="CHEBI:29950"/>
        <dbReference type="ChEBI" id="CHEBI:61963"/>
        <dbReference type="ChEBI" id="CHEBI:90618"/>
        <dbReference type="ChEBI" id="CHEBI:232372"/>
        <dbReference type="ChEBI" id="CHEBI:456215"/>
    </reaction>
</comment>
<dbReference type="GO" id="GO:0140741">
    <property type="term" value="F:tRNA-uracil-4 sulfurtransferase activity"/>
    <property type="evidence" value="ECO:0007669"/>
    <property type="project" value="UniProtKB-EC"/>
</dbReference>
<evidence type="ECO:0000256" key="11">
    <source>
        <dbReference type="ARBA" id="ARBA00052330"/>
    </source>
</evidence>
<dbReference type="GO" id="GO:0000049">
    <property type="term" value="F:tRNA binding"/>
    <property type="evidence" value="ECO:0007669"/>
    <property type="project" value="UniProtKB-UniRule"/>
</dbReference>
<dbReference type="GO" id="GO:0004810">
    <property type="term" value="F:CCA tRNA nucleotidyltransferase activity"/>
    <property type="evidence" value="ECO:0007669"/>
    <property type="project" value="InterPro"/>
</dbReference>
<feature type="binding site" evidence="19">
    <location>
        <begin position="204"/>
        <end position="205"/>
    </location>
    <ligand>
        <name>ATP</name>
        <dbReference type="ChEBI" id="CHEBI:30616"/>
    </ligand>
</feature>
<keyword evidence="7 19" id="KW-0067">ATP-binding</keyword>
<evidence type="ECO:0000256" key="6">
    <source>
        <dbReference type="ARBA" id="ARBA00022741"/>
    </source>
</evidence>
<keyword evidence="5 19" id="KW-0808">Transferase</keyword>
<evidence type="ECO:0000256" key="2">
    <source>
        <dbReference type="ARBA" id="ARBA00004948"/>
    </source>
</evidence>
<keyword evidence="4 19" id="KW-0820">tRNA-binding</keyword>
<dbReference type="GO" id="GO:0005524">
    <property type="term" value="F:ATP binding"/>
    <property type="evidence" value="ECO:0007669"/>
    <property type="project" value="UniProtKB-UniRule"/>
</dbReference>
<dbReference type="InterPro" id="IPR054173">
    <property type="entry name" value="ThiI_fer"/>
</dbReference>
<evidence type="ECO:0000256" key="3">
    <source>
        <dbReference type="ARBA" id="ARBA00022490"/>
    </source>
</evidence>
<gene>
    <name evidence="19 21" type="primary">thiI</name>
    <name evidence="21" type="ORF">IAB69_00985</name>
</gene>
<evidence type="ECO:0000256" key="18">
    <source>
        <dbReference type="ARBA" id="ARBA00080570"/>
    </source>
</evidence>
<dbReference type="GO" id="GO:0009229">
    <property type="term" value="P:thiamine diphosphate biosynthetic process"/>
    <property type="evidence" value="ECO:0007669"/>
    <property type="project" value="UniProtKB-UniRule"/>
</dbReference>
<comment type="caution">
    <text evidence="21">The sequence shown here is derived from an EMBL/GenBank/DDBJ whole genome shotgun (WGS) entry which is preliminary data.</text>
</comment>
<keyword evidence="8 19" id="KW-0694">RNA-binding</keyword>
<dbReference type="InterPro" id="IPR049961">
    <property type="entry name" value="ThiI_N"/>
</dbReference>
<keyword evidence="6 19" id="KW-0547">Nucleotide-binding</keyword>
<dbReference type="PANTHER" id="PTHR43209:SF1">
    <property type="entry name" value="TRNA SULFURTRANSFERASE"/>
    <property type="match status" value="1"/>
</dbReference>
<dbReference type="AlphaFoldDB" id="A0A9D1MJ48"/>
<protein>
    <recommendedName>
        <fullName evidence="15 19">Probable tRNA sulfurtransferase</fullName>
        <ecNumber evidence="14 19">2.8.1.4</ecNumber>
    </recommendedName>
    <alternativeName>
        <fullName evidence="16 19">Sulfur carrier protein ThiS sulfurtransferase</fullName>
    </alternativeName>
    <alternativeName>
        <fullName evidence="17 19">Thiamine biosynthesis protein ThiI</fullName>
    </alternativeName>
    <alternativeName>
        <fullName evidence="18 19">tRNA 4-thiouridine synthase</fullName>
    </alternativeName>
</protein>
<comment type="similarity">
    <text evidence="13 19">Belongs to the ThiI family.</text>
</comment>
<dbReference type="SUPFAM" id="SSF143437">
    <property type="entry name" value="THUMP domain-like"/>
    <property type="match status" value="1"/>
</dbReference>
<evidence type="ECO:0000259" key="20">
    <source>
        <dbReference type="PROSITE" id="PS51165"/>
    </source>
</evidence>
<comment type="pathway">
    <text evidence="2 19">Cofactor biosynthesis; thiamine diphosphate biosynthesis.</text>
</comment>
<evidence type="ECO:0000256" key="15">
    <source>
        <dbReference type="ARBA" id="ARBA00071867"/>
    </source>
</evidence>
<feature type="domain" description="THUMP" evidence="20">
    <location>
        <begin position="59"/>
        <end position="161"/>
    </location>
</feature>
<evidence type="ECO:0000313" key="22">
    <source>
        <dbReference type="Proteomes" id="UP000824110"/>
    </source>
</evidence>
<dbReference type="GO" id="GO:0005829">
    <property type="term" value="C:cytosol"/>
    <property type="evidence" value="ECO:0007669"/>
    <property type="project" value="TreeGrafter"/>
</dbReference>
<evidence type="ECO:0000313" key="21">
    <source>
        <dbReference type="EMBL" id="HIU61211.1"/>
    </source>
</evidence>
<dbReference type="Pfam" id="PF02926">
    <property type="entry name" value="THUMP"/>
    <property type="match status" value="1"/>
</dbReference>
<keyword evidence="9 19" id="KW-0784">Thiamine biosynthesis</keyword>
<comment type="function">
    <text evidence="12 19">Catalyzes the ATP-dependent transfer of a sulfur to tRNA to produce 4-thiouridine in position 8 of tRNAs, which functions as a near-UV photosensor. Also catalyzes the transfer of sulfur to the sulfur carrier protein ThiS, forming ThiS-thiocarboxylate. This is a step in the synthesis of thiazole, in the thiamine biosynthesis pathway. The sulfur is donated as persulfide by IscS.</text>
</comment>
<dbReference type="CDD" id="cd01712">
    <property type="entry name" value="PPase_ThiI"/>
    <property type="match status" value="1"/>
</dbReference>
<dbReference type="FunFam" id="3.40.50.620:FF:000053">
    <property type="entry name" value="Probable tRNA sulfurtransferase"/>
    <property type="match status" value="1"/>
</dbReference>
<dbReference type="Gene3D" id="3.40.50.620">
    <property type="entry name" value="HUPs"/>
    <property type="match status" value="1"/>
</dbReference>
<dbReference type="PANTHER" id="PTHR43209">
    <property type="entry name" value="TRNA SULFURTRANSFERASE"/>
    <property type="match status" value="1"/>
</dbReference>
<dbReference type="NCBIfam" id="TIGR00342">
    <property type="entry name" value="tRNA uracil 4-sulfurtransferase ThiI"/>
    <property type="match status" value="1"/>
</dbReference>
<sequence>MEKVIIIRYAEIHLKGKNRGYFERAFAANMEKSLKGIRHEIRRQSGRYLVEKFDDGEVDKIVKKLTKVFGMHSLSVGYQVNSDMDEIFAAACEVSDKFGSFKVETHRADKKFPLKSPQISAAIGGRLLDYNKNLKVDVHEPEFVINIDVRENGKTLVFNKFIKCADGMPVGTAGRGLLLLSGGIDSPVAGHMIAKRGMKVDCLHFHSYPYTNMQARQKVIDLAQILSEYTCGIRLSIISVKEIQEEIHKHCNGAYMVTILRRFMMRLAERLAKKDGDQCIITGESLGQVASQTIEGMTSSNSVIESLPVLRPLCGFDKNEIIERSRAMGAYDVSIRPYEDCCTVFLPDYPIIKPKLEDVIAEEAKLDIERLLDSAFATLEVKEY</sequence>
<reference evidence="21" key="2">
    <citation type="journal article" date="2021" name="PeerJ">
        <title>Extensive microbial diversity within the chicken gut microbiome revealed by metagenomics and culture.</title>
        <authorList>
            <person name="Gilroy R."/>
            <person name="Ravi A."/>
            <person name="Getino M."/>
            <person name="Pursley I."/>
            <person name="Horton D.L."/>
            <person name="Alikhan N.F."/>
            <person name="Baker D."/>
            <person name="Gharbi K."/>
            <person name="Hall N."/>
            <person name="Watson M."/>
            <person name="Adriaenssens E.M."/>
            <person name="Foster-Nyarko E."/>
            <person name="Jarju S."/>
            <person name="Secka A."/>
            <person name="Antonio M."/>
            <person name="Oren A."/>
            <person name="Chaudhuri R.R."/>
            <person name="La Ragione R."/>
            <person name="Hildebrand F."/>
            <person name="Pallen M.J."/>
        </authorList>
    </citation>
    <scope>NUCLEOTIDE SEQUENCE</scope>
    <source>
        <strain evidence="21">CHK195-12923</strain>
    </source>
</reference>
<dbReference type="GO" id="GO:0009228">
    <property type="term" value="P:thiamine biosynthetic process"/>
    <property type="evidence" value="ECO:0007669"/>
    <property type="project" value="UniProtKB-KW"/>
</dbReference>
<dbReference type="HAMAP" id="MF_00021">
    <property type="entry name" value="ThiI"/>
    <property type="match status" value="1"/>
</dbReference>
<dbReference type="EMBL" id="DVNE01000009">
    <property type="protein sequence ID" value="HIU61211.1"/>
    <property type="molecule type" value="Genomic_DNA"/>
</dbReference>
<dbReference type="SUPFAM" id="SSF52402">
    <property type="entry name" value="Adenine nucleotide alpha hydrolases-like"/>
    <property type="match status" value="1"/>
</dbReference>
<evidence type="ECO:0000256" key="7">
    <source>
        <dbReference type="ARBA" id="ARBA00022840"/>
    </source>
</evidence>
<dbReference type="InterPro" id="IPR050102">
    <property type="entry name" value="tRNA_sulfurtransferase_ThiI"/>
</dbReference>
<dbReference type="GO" id="GO:0002937">
    <property type="term" value="P:tRNA 4-thiouridine biosynthesis"/>
    <property type="evidence" value="ECO:0007669"/>
    <property type="project" value="TreeGrafter"/>
</dbReference>
<evidence type="ECO:0000256" key="19">
    <source>
        <dbReference type="HAMAP-Rule" id="MF_00021"/>
    </source>
</evidence>
<evidence type="ECO:0000256" key="12">
    <source>
        <dbReference type="ARBA" id="ARBA00058382"/>
    </source>
</evidence>
<proteinExistence type="inferred from homology"/>
<evidence type="ECO:0000256" key="8">
    <source>
        <dbReference type="ARBA" id="ARBA00022884"/>
    </source>
</evidence>
<evidence type="ECO:0000256" key="17">
    <source>
        <dbReference type="ARBA" id="ARBA00077849"/>
    </source>
</evidence>
<feature type="binding site" evidence="19">
    <location>
        <begin position="179"/>
        <end position="180"/>
    </location>
    <ligand>
        <name>ATP</name>
        <dbReference type="ChEBI" id="CHEBI:30616"/>
    </ligand>
</feature>
<dbReference type="InterPro" id="IPR014729">
    <property type="entry name" value="Rossmann-like_a/b/a_fold"/>
</dbReference>
<dbReference type="Gene3D" id="3.30.2130.30">
    <property type="match status" value="1"/>
</dbReference>
<dbReference type="Pfam" id="PF02568">
    <property type="entry name" value="ThiI"/>
    <property type="match status" value="1"/>
</dbReference>
<reference evidence="21" key="1">
    <citation type="submission" date="2020-10" db="EMBL/GenBank/DDBJ databases">
        <authorList>
            <person name="Gilroy R."/>
        </authorList>
    </citation>
    <scope>NUCLEOTIDE SEQUENCE</scope>
    <source>
        <strain evidence="21">CHK195-12923</strain>
    </source>
</reference>
<dbReference type="InterPro" id="IPR003720">
    <property type="entry name" value="tRNA_STrfase"/>
</dbReference>
<evidence type="ECO:0000256" key="5">
    <source>
        <dbReference type="ARBA" id="ARBA00022679"/>
    </source>
</evidence>
<feature type="binding site" evidence="19">
    <location>
        <position position="283"/>
    </location>
    <ligand>
        <name>ATP</name>
        <dbReference type="ChEBI" id="CHEBI:30616"/>
    </ligand>
</feature>
<evidence type="ECO:0000256" key="4">
    <source>
        <dbReference type="ARBA" id="ARBA00022555"/>
    </source>
</evidence>
<dbReference type="PROSITE" id="PS51165">
    <property type="entry name" value="THUMP"/>
    <property type="match status" value="1"/>
</dbReference>
<comment type="catalytic activity">
    <reaction evidence="10 19">
        <text>[ThiI sulfur-carrier protein]-S-sulfanyl-L-cysteine + a uridine in tRNA + 2 reduced [2Fe-2S]-[ferredoxin] + ATP + H(+) = [ThiI sulfur-carrier protein]-L-cysteine + a 4-thiouridine in tRNA + 2 oxidized [2Fe-2S]-[ferredoxin] + AMP + diphosphate</text>
        <dbReference type="Rhea" id="RHEA:24176"/>
        <dbReference type="Rhea" id="RHEA-COMP:10000"/>
        <dbReference type="Rhea" id="RHEA-COMP:10001"/>
        <dbReference type="Rhea" id="RHEA-COMP:13337"/>
        <dbReference type="Rhea" id="RHEA-COMP:13338"/>
        <dbReference type="Rhea" id="RHEA-COMP:13339"/>
        <dbReference type="Rhea" id="RHEA-COMP:13340"/>
        <dbReference type="ChEBI" id="CHEBI:15378"/>
        <dbReference type="ChEBI" id="CHEBI:29950"/>
        <dbReference type="ChEBI" id="CHEBI:30616"/>
        <dbReference type="ChEBI" id="CHEBI:33019"/>
        <dbReference type="ChEBI" id="CHEBI:33737"/>
        <dbReference type="ChEBI" id="CHEBI:33738"/>
        <dbReference type="ChEBI" id="CHEBI:61963"/>
        <dbReference type="ChEBI" id="CHEBI:65315"/>
        <dbReference type="ChEBI" id="CHEBI:136798"/>
        <dbReference type="ChEBI" id="CHEBI:456215"/>
        <dbReference type="EC" id="2.8.1.4"/>
    </reaction>
</comment>
<evidence type="ECO:0000256" key="13">
    <source>
        <dbReference type="ARBA" id="ARBA00061472"/>
    </source>
</evidence>
<evidence type="ECO:0000256" key="16">
    <source>
        <dbReference type="ARBA" id="ARBA00075337"/>
    </source>
</evidence>
<comment type="subcellular location">
    <subcellularLocation>
        <location evidence="1 19">Cytoplasm</location>
    </subcellularLocation>
</comment>
<evidence type="ECO:0000256" key="10">
    <source>
        <dbReference type="ARBA" id="ARBA00050570"/>
    </source>
</evidence>
<dbReference type="SMART" id="SM00981">
    <property type="entry name" value="THUMP"/>
    <property type="match status" value="1"/>
</dbReference>
<evidence type="ECO:0000256" key="1">
    <source>
        <dbReference type="ARBA" id="ARBA00004496"/>
    </source>
</evidence>
<evidence type="ECO:0000256" key="14">
    <source>
        <dbReference type="ARBA" id="ARBA00066827"/>
    </source>
</evidence>
<dbReference type="CDD" id="cd11716">
    <property type="entry name" value="THUMP_ThiI"/>
    <property type="match status" value="1"/>
</dbReference>